<dbReference type="RefSeq" id="XP_031755397.1">
    <property type="nucleotide sequence ID" value="XM_031899537.1"/>
</dbReference>
<evidence type="ECO:0000313" key="8">
    <source>
        <dbReference type="Xenbase" id="XB-GENE-29095823"/>
    </source>
</evidence>
<gene>
    <name evidence="7 8" type="primary">LOC116409837</name>
</gene>
<proteinExistence type="predicted"/>
<evidence type="ECO:0000313" key="6">
    <source>
        <dbReference type="Proteomes" id="UP000008143"/>
    </source>
</evidence>
<dbReference type="InterPro" id="IPR013083">
    <property type="entry name" value="Znf_RING/FYVE/PHD"/>
</dbReference>
<dbReference type="Gene3D" id="3.30.40.10">
    <property type="entry name" value="Zinc/RING finger domain, C3HC4 (zinc finger)"/>
    <property type="match status" value="1"/>
</dbReference>
<keyword evidence="3" id="KW-0862">Zinc</keyword>
<evidence type="ECO:0000256" key="4">
    <source>
        <dbReference type="PROSITE-ProRule" id="PRU00175"/>
    </source>
</evidence>
<sequence length="105" mass="11669">MEECGICVYQYGPGREAQALAGCVHMVCTSCLRHMAGTDGTVTCPYCRARCALPSNLRPPMCGRTEKGRSRRSWVKKLFQPTKRRQGTQRQGNIGNVAVICPFFL</sequence>
<dbReference type="AGR" id="Xenbase:XB-GENE-29095823"/>
<dbReference type="PROSITE" id="PS00518">
    <property type="entry name" value="ZF_RING_1"/>
    <property type="match status" value="1"/>
</dbReference>
<dbReference type="Xenbase" id="XB-GENE-29095823">
    <property type="gene designation" value="LOC116409837"/>
</dbReference>
<protein>
    <submittedName>
        <fullName evidence="7">Uncharacterized protein LOC116409837</fullName>
    </submittedName>
</protein>
<dbReference type="SUPFAM" id="SSF57850">
    <property type="entry name" value="RING/U-box"/>
    <property type="match status" value="1"/>
</dbReference>
<evidence type="ECO:0000313" key="7">
    <source>
        <dbReference type="RefSeq" id="XP_031755397.1"/>
    </source>
</evidence>
<dbReference type="AlphaFoldDB" id="A0A8J1JBZ5"/>
<dbReference type="Proteomes" id="UP000008143">
    <property type="component" value="Chromosome 3"/>
</dbReference>
<reference evidence="7" key="1">
    <citation type="submission" date="2025-08" db="UniProtKB">
        <authorList>
            <consortium name="RefSeq"/>
        </authorList>
    </citation>
    <scope>IDENTIFICATION</scope>
    <source>
        <strain evidence="7">Nigerian</strain>
        <tissue evidence="7">Liver and blood</tissue>
    </source>
</reference>
<evidence type="ECO:0000259" key="5">
    <source>
        <dbReference type="PROSITE" id="PS50089"/>
    </source>
</evidence>
<dbReference type="GO" id="GO:0008270">
    <property type="term" value="F:zinc ion binding"/>
    <property type="evidence" value="ECO:0007669"/>
    <property type="project" value="UniProtKB-KW"/>
</dbReference>
<dbReference type="OrthoDB" id="10306560at2759"/>
<accession>A0A8J1JBZ5</accession>
<keyword evidence="2 4" id="KW-0863">Zinc-finger</keyword>
<organism evidence="6 7">
    <name type="scientific">Xenopus tropicalis</name>
    <name type="common">Western clawed frog</name>
    <name type="synonym">Silurana tropicalis</name>
    <dbReference type="NCBI Taxonomy" id="8364"/>
    <lineage>
        <taxon>Eukaryota</taxon>
        <taxon>Metazoa</taxon>
        <taxon>Chordata</taxon>
        <taxon>Craniata</taxon>
        <taxon>Vertebrata</taxon>
        <taxon>Euteleostomi</taxon>
        <taxon>Amphibia</taxon>
        <taxon>Batrachia</taxon>
        <taxon>Anura</taxon>
        <taxon>Pipoidea</taxon>
        <taxon>Pipidae</taxon>
        <taxon>Xenopodinae</taxon>
        <taxon>Xenopus</taxon>
        <taxon>Silurana</taxon>
    </lineage>
</organism>
<dbReference type="OMA" id="NVAVICP"/>
<dbReference type="PROSITE" id="PS50089">
    <property type="entry name" value="ZF_RING_2"/>
    <property type="match status" value="1"/>
</dbReference>
<dbReference type="Pfam" id="PF13639">
    <property type="entry name" value="zf-RING_2"/>
    <property type="match status" value="1"/>
</dbReference>
<dbReference type="GeneID" id="116409837"/>
<feature type="domain" description="RING-type" evidence="5">
    <location>
        <begin position="4"/>
        <end position="48"/>
    </location>
</feature>
<keyword evidence="6" id="KW-1185">Reference proteome</keyword>
<evidence type="ECO:0000256" key="3">
    <source>
        <dbReference type="ARBA" id="ARBA00022833"/>
    </source>
</evidence>
<dbReference type="InterPro" id="IPR017907">
    <property type="entry name" value="Znf_RING_CS"/>
</dbReference>
<evidence type="ECO:0000256" key="2">
    <source>
        <dbReference type="ARBA" id="ARBA00022771"/>
    </source>
</evidence>
<dbReference type="InterPro" id="IPR001841">
    <property type="entry name" value="Znf_RING"/>
</dbReference>
<dbReference type="KEGG" id="xtr:116409837"/>
<name>A0A8J1JBZ5_XENTR</name>
<evidence type="ECO:0000256" key="1">
    <source>
        <dbReference type="ARBA" id="ARBA00022723"/>
    </source>
</evidence>
<keyword evidence="1" id="KW-0479">Metal-binding</keyword>